<evidence type="ECO:0000313" key="2">
    <source>
        <dbReference type="Proteomes" id="UP000664859"/>
    </source>
</evidence>
<organism evidence="1 2">
    <name type="scientific">Tribonema minus</name>
    <dbReference type="NCBI Taxonomy" id="303371"/>
    <lineage>
        <taxon>Eukaryota</taxon>
        <taxon>Sar</taxon>
        <taxon>Stramenopiles</taxon>
        <taxon>Ochrophyta</taxon>
        <taxon>PX clade</taxon>
        <taxon>Xanthophyceae</taxon>
        <taxon>Tribonematales</taxon>
        <taxon>Tribonemataceae</taxon>
        <taxon>Tribonema</taxon>
    </lineage>
</organism>
<sequence length="189" mass="21426">MQRKIRKQDRVRRVLEAVYAVDNECHIRYADGCVPDPDKFFARLDMHVIGIVRAVVVVECDEFGHADYMVSCEQTRMEQVHEAVLKAQFADAVADLGETAALAAPLRPVVFVRYNPDAREVDGVKERVRRMDKEAQLMKALRDIDDGSLQLSHSLNIIYIGYDMLEGEPAVCRDTDYSPQMRGSIVLVV</sequence>
<protein>
    <submittedName>
        <fullName evidence="1">Uncharacterized protein</fullName>
    </submittedName>
</protein>
<accession>A0A835Z3P9</accession>
<keyword evidence="2" id="KW-1185">Reference proteome</keyword>
<name>A0A835Z3P9_9STRA</name>
<gene>
    <name evidence="1" type="ORF">JKP88DRAFT_255467</name>
</gene>
<dbReference type="Proteomes" id="UP000664859">
    <property type="component" value="Unassembled WGS sequence"/>
</dbReference>
<dbReference type="AlphaFoldDB" id="A0A835Z3P9"/>
<dbReference type="EMBL" id="JAFCMP010000167">
    <property type="protein sequence ID" value="KAG5184445.1"/>
    <property type="molecule type" value="Genomic_DNA"/>
</dbReference>
<reference evidence="1" key="1">
    <citation type="submission" date="2021-02" db="EMBL/GenBank/DDBJ databases">
        <title>First Annotated Genome of the Yellow-green Alga Tribonema minus.</title>
        <authorList>
            <person name="Mahan K.M."/>
        </authorList>
    </citation>
    <scope>NUCLEOTIDE SEQUENCE</scope>
    <source>
        <strain evidence="1">UTEX B ZZ1240</strain>
    </source>
</reference>
<evidence type="ECO:0000313" key="1">
    <source>
        <dbReference type="EMBL" id="KAG5184445.1"/>
    </source>
</evidence>
<proteinExistence type="predicted"/>
<comment type="caution">
    <text evidence="1">The sequence shown here is derived from an EMBL/GenBank/DDBJ whole genome shotgun (WGS) entry which is preliminary data.</text>
</comment>